<dbReference type="InterPro" id="IPR015943">
    <property type="entry name" value="WD40/YVTN_repeat-like_dom_sf"/>
</dbReference>
<protein>
    <submittedName>
        <fullName evidence="1">Exo-alpha-sialidase</fullName>
    </submittedName>
</protein>
<proteinExistence type="predicted"/>
<dbReference type="AlphaFoldDB" id="A0A967C3E8"/>
<dbReference type="Gene3D" id="2.130.10.10">
    <property type="entry name" value="YVTN repeat-like/Quinoprotein amine dehydrogenase"/>
    <property type="match status" value="1"/>
</dbReference>
<dbReference type="GO" id="GO:0010411">
    <property type="term" value="P:xyloglucan metabolic process"/>
    <property type="evidence" value="ECO:0007669"/>
    <property type="project" value="TreeGrafter"/>
</dbReference>
<dbReference type="Proteomes" id="UP000761264">
    <property type="component" value="Unassembled WGS sequence"/>
</dbReference>
<dbReference type="RefSeq" id="WP_167221156.1">
    <property type="nucleotide sequence ID" value="NZ_JAAQPH010000002.1"/>
</dbReference>
<dbReference type="CDD" id="cd15482">
    <property type="entry name" value="Sialidase_non-viral"/>
    <property type="match status" value="2"/>
</dbReference>
<name>A0A967C3E8_9PROT</name>
<dbReference type="Pfam" id="PF02012">
    <property type="entry name" value="BNR"/>
    <property type="match status" value="1"/>
</dbReference>
<dbReference type="InterPro" id="IPR002860">
    <property type="entry name" value="BNR_rpt"/>
</dbReference>
<sequence>MTEDLLVATRKGLFAVDSAGAEGAPRCLGFLGDPVSAVLHDRRDGTLYAALNLGHFGSKLHRSEDFGATWKELPLPAFAQAAPGNGADAPSVTFIWTLEPGGDDQAGRLWAGTLPGALFRSDDRGETWQLVEALWNQPSRSDWFGGGYDEPGIHSIVVDPRDSRRLTVGISCGGVWLSEDDGATWQIGGKGLAADYMPPDRRDDPSIQDPHRLAFCAAAPETLWCQHHCGIFRSDDGGRTFVSIDNVRPSGFGFAVAAHPADPKTAWFVPAVKDECRVPVDGCFVVTRTRDGGDSFETLTRGLPETTAFDLVYRHAFSVDDRGERLAMGSTTGALWLGRDGGESWSLLSGHLPPINQVVFCTA</sequence>
<dbReference type="Pfam" id="PF15899">
    <property type="entry name" value="BNR_6"/>
    <property type="match status" value="1"/>
</dbReference>
<dbReference type="PANTHER" id="PTHR43739">
    <property type="entry name" value="XYLOGLUCANASE (EUROFUNG)"/>
    <property type="match status" value="1"/>
</dbReference>
<evidence type="ECO:0000313" key="1">
    <source>
        <dbReference type="EMBL" id="NIA67515.1"/>
    </source>
</evidence>
<gene>
    <name evidence="1" type="ORF">HBA54_02815</name>
</gene>
<dbReference type="InterPro" id="IPR052025">
    <property type="entry name" value="Xyloglucanase_GH74"/>
</dbReference>
<evidence type="ECO:0000313" key="2">
    <source>
        <dbReference type="Proteomes" id="UP000761264"/>
    </source>
</evidence>
<reference evidence="1" key="1">
    <citation type="submission" date="2020-03" db="EMBL/GenBank/DDBJ databases">
        <title>Genome of Pelagibius litoralis DSM 21314T.</title>
        <authorList>
            <person name="Wang G."/>
        </authorList>
    </citation>
    <scope>NUCLEOTIDE SEQUENCE</scope>
    <source>
        <strain evidence="1">DSM 21314</strain>
    </source>
</reference>
<dbReference type="EMBL" id="JAAQPH010000002">
    <property type="protein sequence ID" value="NIA67515.1"/>
    <property type="molecule type" value="Genomic_DNA"/>
</dbReference>
<comment type="caution">
    <text evidence="1">The sequence shown here is derived from an EMBL/GenBank/DDBJ whole genome shotgun (WGS) entry which is preliminary data.</text>
</comment>
<keyword evidence="2" id="KW-1185">Reference proteome</keyword>
<accession>A0A967C3E8</accession>
<organism evidence="1 2">
    <name type="scientific">Pelagibius litoralis</name>
    <dbReference type="NCBI Taxonomy" id="374515"/>
    <lineage>
        <taxon>Bacteria</taxon>
        <taxon>Pseudomonadati</taxon>
        <taxon>Pseudomonadota</taxon>
        <taxon>Alphaproteobacteria</taxon>
        <taxon>Rhodospirillales</taxon>
        <taxon>Rhodovibrionaceae</taxon>
        <taxon>Pelagibius</taxon>
    </lineage>
</organism>
<dbReference type="PANTHER" id="PTHR43739:SF5">
    <property type="entry name" value="EXO-ALPHA-SIALIDASE"/>
    <property type="match status" value="1"/>
</dbReference>
<dbReference type="SUPFAM" id="SSF110296">
    <property type="entry name" value="Oligoxyloglucan reducing end-specific cellobiohydrolase"/>
    <property type="match status" value="1"/>
</dbReference>